<evidence type="ECO:0000313" key="1">
    <source>
        <dbReference type="EMBL" id="MBW82502.1"/>
    </source>
</evidence>
<accession>A0A2P2IMP5</accession>
<dbReference type="AlphaFoldDB" id="A0A2P2IMP5"/>
<reference evidence="1" key="1">
    <citation type="submission" date="2018-02" db="EMBL/GenBank/DDBJ databases">
        <title>Rhizophora mucronata_Transcriptome.</title>
        <authorList>
            <person name="Meera S.P."/>
            <person name="Sreeshan A."/>
            <person name="Augustine A."/>
        </authorList>
    </citation>
    <scope>NUCLEOTIDE SEQUENCE</scope>
    <source>
        <tissue evidence="1">Leaf</tissue>
    </source>
</reference>
<name>A0A2P2IMP5_RHIMU</name>
<proteinExistence type="predicted"/>
<dbReference type="EMBL" id="GGEC01002019">
    <property type="protein sequence ID" value="MBW82502.1"/>
    <property type="molecule type" value="Transcribed_RNA"/>
</dbReference>
<sequence>MQNFTLRLPKLARDSNLVITRQTNLPVPVNC</sequence>
<organism evidence="1">
    <name type="scientific">Rhizophora mucronata</name>
    <name type="common">Asiatic mangrove</name>
    <dbReference type="NCBI Taxonomy" id="61149"/>
    <lineage>
        <taxon>Eukaryota</taxon>
        <taxon>Viridiplantae</taxon>
        <taxon>Streptophyta</taxon>
        <taxon>Embryophyta</taxon>
        <taxon>Tracheophyta</taxon>
        <taxon>Spermatophyta</taxon>
        <taxon>Magnoliopsida</taxon>
        <taxon>eudicotyledons</taxon>
        <taxon>Gunneridae</taxon>
        <taxon>Pentapetalae</taxon>
        <taxon>rosids</taxon>
        <taxon>fabids</taxon>
        <taxon>Malpighiales</taxon>
        <taxon>Rhizophoraceae</taxon>
        <taxon>Rhizophora</taxon>
    </lineage>
</organism>
<protein>
    <submittedName>
        <fullName evidence="1">Uncharacterized protein</fullName>
    </submittedName>
</protein>